<dbReference type="AlphaFoldDB" id="A0A1E5TDP8"/>
<proteinExistence type="predicted"/>
<evidence type="ECO:0000313" key="3">
    <source>
        <dbReference type="Proteomes" id="UP000095713"/>
    </source>
</evidence>
<gene>
    <name evidence="2" type="ORF">A8C32_12415</name>
</gene>
<evidence type="ECO:0000313" key="2">
    <source>
        <dbReference type="EMBL" id="OEK09506.1"/>
    </source>
</evidence>
<dbReference type="OrthoDB" id="1340494at2"/>
<name>A0A1E5TDP8_9FLAO</name>
<dbReference type="STRING" id="1849968.A8C32_12415"/>
<feature type="transmembrane region" description="Helical" evidence="1">
    <location>
        <begin position="110"/>
        <end position="129"/>
    </location>
</feature>
<keyword evidence="1" id="KW-0472">Membrane</keyword>
<reference evidence="2 3" key="1">
    <citation type="submission" date="2016-05" db="EMBL/GenBank/DDBJ databases">
        <title>Draft Genome Sequence of Algibacter sp. Strain SK-16 Isolated from the Surface Water of Aburatsubo Inlet.</title>
        <authorList>
            <person name="Wong S.-K."/>
            <person name="Yoshizawa S."/>
            <person name="Nakajima Y."/>
            <person name="Ogura Y."/>
            <person name="Tetsuya H."/>
            <person name="Hamasaki K."/>
        </authorList>
    </citation>
    <scope>NUCLEOTIDE SEQUENCE [LARGE SCALE GENOMIC DNA]</scope>
    <source>
        <strain evidence="2 3">SK-16</strain>
    </source>
</reference>
<dbReference type="EMBL" id="MDJD01000007">
    <property type="protein sequence ID" value="OEK09506.1"/>
    <property type="molecule type" value="Genomic_DNA"/>
</dbReference>
<comment type="caution">
    <text evidence="2">The sequence shown here is derived from an EMBL/GenBank/DDBJ whole genome shotgun (WGS) entry which is preliminary data.</text>
</comment>
<protein>
    <submittedName>
        <fullName evidence="2">Uncharacterized protein</fullName>
    </submittedName>
</protein>
<evidence type="ECO:0000256" key="1">
    <source>
        <dbReference type="SAM" id="Phobius"/>
    </source>
</evidence>
<sequence length="229" mass="26994">MYKELIIEAFVKAKNQREKRGEKSPSVVAIAEDLSEYISEKEGFSLGERSFRDYKKEAEKLANKLEDINIKQFKVVIGLCKYLGYNDYEDFVSRNTSKIKKRFNLFKKNIISVSVVGISVLVLFVINSVEEERWMMWKEDHYIKVGFDKEKYDSGVLMLYDESRLKLLRIKADCNTAFFDLQGRPMVWYGKNVKKELQFFSAYGLHPETGKSLNPITRYMIRKYICKDY</sequence>
<dbReference type="RefSeq" id="WP_069828943.1">
    <property type="nucleotide sequence ID" value="NZ_MDJD01000007.1"/>
</dbReference>
<keyword evidence="1" id="KW-1133">Transmembrane helix</keyword>
<keyword evidence="3" id="KW-1185">Reference proteome</keyword>
<dbReference type="Proteomes" id="UP000095713">
    <property type="component" value="Unassembled WGS sequence"/>
</dbReference>
<organism evidence="2 3">
    <name type="scientific">Flavivirga aquatica</name>
    <dbReference type="NCBI Taxonomy" id="1849968"/>
    <lineage>
        <taxon>Bacteria</taxon>
        <taxon>Pseudomonadati</taxon>
        <taxon>Bacteroidota</taxon>
        <taxon>Flavobacteriia</taxon>
        <taxon>Flavobacteriales</taxon>
        <taxon>Flavobacteriaceae</taxon>
        <taxon>Flavivirga</taxon>
    </lineage>
</organism>
<accession>A0A1E5TDP8</accession>
<keyword evidence="1" id="KW-0812">Transmembrane</keyword>